<dbReference type="RefSeq" id="WP_058885622.1">
    <property type="nucleotide sequence ID" value="NZ_JAFMUG010000001.1"/>
</dbReference>
<dbReference type="Pfam" id="PF00583">
    <property type="entry name" value="Acetyltransf_1"/>
    <property type="match status" value="1"/>
</dbReference>
<evidence type="ECO:0000313" key="3">
    <source>
        <dbReference type="Proteomes" id="UP000490060"/>
    </source>
</evidence>
<dbReference type="EMBL" id="OENE01000015">
    <property type="protein sequence ID" value="SOU88656.1"/>
    <property type="molecule type" value="Genomic_DNA"/>
</dbReference>
<feature type="domain" description="N-acetyltransferase" evidence="1">
    <location>
        <begin position="6"/>
        <end position="156"/>
    </location>
</feature>
<dbReference type="InterPro" id="IPR016181">
    <property type="entry name" value="Acyl_CoA_acyltransferase"/>
</dbReference>
<dbReference type="InterPro" id="IPR000182">
    <property type="entry name" value="GNAT_dom"/>
</dbReference>
<organism evidence="2 3">
    <name type="scientific">Tenacibaculum finnmarkense genomovar ulcerans</name>
    <dbReference type="NCBI Taxonomy" id="2781388"/>
    <lineage>
        <taxon>Bacteria</taxon>
        <taxon>Pseudomonadati</taxon>
        <taxon>Bacteroidota</taxon>
        <taxon>Flavobacteriia</taxon>
        <taxon>Flavobacteriales</taxon>
        <taxon>Flavobacteriaceae</taxon>
        <taxon>Tenacibaculum</taxon>
        <taxon>Tenacibaculum finnmarkense</taxon>
    </lineage>
</organism>
<dbReference type="AlphaFoldDB" id="A0A2I2M7Y5"/>
<dbReference type="PROSITE" id="PS51186">
    <property type="entry name" value="GNAT"/>
    <property type="match status" value="1"/>
</dbReference>
<accession>A0A2I2M7Y5</accession>
<evidence type="ECO:0000313" key="2">
    <source>
        <dbReference type="EMBL" id="SOU88656.1"/>
    </source>
</evidence>
<proteinExistence type="predicted"/>
<evidence type="ECO:0000259" key="1">
    <source>
        <dbReference type="PROSITE" id="PS51186"/>
    </source>
</evidence>
<dbReference type="SUPFAM" id="SSF55729">
    <property type="entry name" value="Acyl-CoA N-acyltransferases (Nat)"/>
    <property type="match status" value="1"/>
</dbReference>
<dbReference type="CDD" id="cd04301">
    <property type="entry name" value="NAT_SF"/>
    <property type="match status" value="1"/>
</dbReference>
<dbReference type="Proteomes" id="UP000490060">
    <property type="component" value="Unassembled WGS sequence"/>
</dbReference>
<reference evidence="2 3" key="1">
    <citation type="submission" date="2017-11" db="EMBL/GenBank/DDBJ databases">
        <authorList>
            <person name="Duchaud E."/>
        </authorList>
    </citation>
    <scope>NUCLEOTIDE SEQUENCE [LARGE SCALE GENOMIC DNA]</scope>
    <source>
        <strain evidence="2 3">TNO010</strain>
    </source>
</reference>
<name>A0A2I2M7Y5_9FLAO</name>
<dbReference type="GeneID" id="79925167"/>
<protein>
    <recommendedName>
        <fullName evidence="1">N-acetyltransferase domain-containing protein</fullName>
    </recommendedName>
</protein>
<dbReference type="Gene3D" id="3.40.630.30">
    <property type="match status" value="1"/>
</dbReference>
<sequence>MNFKIKRLKNISDTYFPEAWKLYQEAFPIEERRLLEAQINILKNSIYHFDVILHQNKFIGFLLWWNFETLNFIDHFATVSAHRNKGFGKKNIENFIKNNQKLVLLEVELPDTEINKRRIQFYERVGFHLNSHYYETPDLSNNQKAFQLLLMSYPKELTFKNIEQFTTIYQPIIFNK</sequence>
<gene>
    <name evidence="2" type="ORF">TNO010_220095</name>
</gene>
<dbReference type="GO" id="GO:0016747">
    <property type="term" value="F:acyltransferase activity, transferring groups other than amino-acyl groups"/>
    <property type="evidence" value="ECO:0007669"/>
    <property type="project" value="InterPro"/>
</dbReference>